<evidence type="ECO:0000256" key="1">
    <source>
        <dbReference type="SAM" id="MobiDB-lite"/>
    </source>
</evidence>
<dbReference type="EMBL" id="JABXWT010000012">
    <property type="protein sequence ID" value="NVO57574.1"/>
    <property type="molecule type" value="Genomic_DNA"/>
</dbReference>
<dbReference type="Proteomes" id="UP000630805">
    <property type="component" value="Unassembled WGS sequence"/>
</dbReference>
<dbReference type="PANTHER" id="PTHR30399:SF1">
    <property type="entry name" value="UTP PYROPHOSPHATASE"/>
    <property type="match status" value="1"/>
</dbReference>
<dbReference type="CDD" id="cd07344">
    <property type="entry name" value="M48_yhfN_like"/>
    <property type="match status" value="1"/>
</dbReference>
<accession>A0ABX2PX27</accession>
<dbReference type="InterPro" id="IPR053136">
    <property type="entry name" value="UTP_pyrophosphatase-like"/>
</dbReference>
<evidence type="ECO:0000313" key="3">
    <source>
        <dbReference type="EMBL" id="NVO57574.1"/>
    </source>
</evidence>
<name>A0ABX2PX27_9RHOB</name>
<keyword evidence="4" id="KW-1185">Reference proteome</keyword>
<gene>
    <name evidence="3" type="ORF">HW561_17385</name>
</gene>
<dbReference type="Gene3D" id="3.30.2010.10">
    <property type="entry name" value="Metalloproteases ('zincins'), catalytic domain"/>
    <property type="match status" value="1"/>
</dbReference>
<feature type="domain" description="YgjP-like metallopeptidase" evidence="2">
    <location>
        <begin position="45"/>
        <end position="238"/>
    </location>
</feature>
<dbReference type="Pfam" id="PF01863">
    <property type="entry name" value="YgjP-like"/>
    <property type="match status" value="1"/>
</dbReference>
<sequence>MIQLTCHRRRALSKPLRGRSQDMGEHALPGTPPVPLTLRKSAQARRISLRISQLDGRVTLTYPHGVPESEALNFARTKEEWIRQHLQGQPDLAEVQLGQIIPIEGVERRIVAASGRRVLLQSDAIAVPTGSETRRLARFLKELARDRLTEACDDYAAILGRPYSSLTLRDTRSRWGSCSSHGGLMFSWRLILAPPEVLHYVAAHEVAHLAEMNHSPAFWAQVERIFGPYEKPRRWLRDNGAELHRYRFDASPS</sequence>
<organism evidence="3 4">
    <name type="scientific">Ruegeria haliotis</name>
    <dbReference type="NCBI Taxonomy" id="2747601"/>
    <lineage>
        <taxon>Bacteria</taxon>
        <taxon>Pseudomonadati</taxon>
        <taxon>Pseudomonadota</taxon>
        <taxon>Alphaproteobacteria</taxon>
        <taxon>Rhodobacterales</taxon>
        <taxon>Roseobacteraceae</taxon>
        <taxon>Ruegeria</taxon>
    </lineage>
</organism>
<reference evidence="3 4" key="1">
    <citation type="submission" date="2020-06" db="EMBL/GenBank/DDBJ databases">
        <authorList>
            <person name="Cao W.R."/>
        </authorList>
    </citation>
    <scope>NUCLEOTIDE SEQUENCE [LARGE SCALE GENOMIC DNA]</scope>
    <source>
        <strain evidence="3 4">B1Z28</strain>
    </source>
</reference>
<dbReference type="InterPro" id="IPR002725">
    <property type="entry name" value="YgjP-like_metallopeptidase"/>
</dbReference>
<dbReference type="PANTHER" id="PTHR30399">
    <property type="entry name" value="UNCHARACTERIZED PROTEIN YGJP"/>
    <property type="match status" value="1"/>
</dbReference>
<feature type="region of interest" description="Disordered" evidence="1">
    <location>
        <begin position="11"/>
        <end position="34"/>
    </location>
</feature>
<comment type="caution">
    <text evidence="3">The sequence shown here is derived from an EMBL/GenBank/DDBJ whole genome shotgun (WGS) entry which is preliminary data.</text>
</comment>
<protein>
    <submittedName>
        <fullName evidence="3">M48 family metallopeptidase</fullName>
    </submittedName>
</protein>
<evidence type="ECO:0000313" key="4">
    <source>
        <dbReference type="Proteomes" id="UP000630805"/>
    </source>
</evidence>
<proteinExistence type="predicted"/>
<evidence type="ECO:0000259" key="2">
    <source>
        <dbReference type="Pfam" id="PF01863"/>
    </source>
</evidence>